<comment type="similarity">
    <text evidence="2 5">Belongs to the RecX family.</text>
</comment>
<dbReference type="InterPro" id="IPR003783">
    <property type="entry name" value="Regulatory_RecX"/>
</dbReference>
<evidence type="ECO:0000256" key="5">
    <source>
        <dbReference type="HAMAP-Rule" id="MF_01114"/>
    </source>
</evidence>
<evidence type="ECO:0000256" key="3">
    <source>
        <dbReference type="ARBA" id="ARBA00018111"/>
    </source>
</evidence>
<comment type="function">
    <text evidence="5">Modulates RecA activity.</text>
</comment>
<evidence type="ECO:0000259" key="7">
    <source>
        <dbReference type="Pfam" id="PF21982"/>
    </source>
</evidence>
<evidence type="ECO:0000313" key="9">
    <source>
        <dbReference type="Proteomes" id="UP000470771"/>
    </source>
</evidence>
<dbReference type="GO" id="GO:0006282">
    <property type="term" value="P:regulation of DNA repair"/>
    <property type="evidence" value="ECO:0007669"/>
    <property type="project" value="UniProtKB-UniRule"/>
</dbReference>
<dbReference type="PANTHER" id="PTHR33602:SF1">
    <property type="entry name" value="REGULATORY PROTEIN RECX FAMILY PROTEIN"/>
    <property type="match status" value="1"/>
</dbReference>
<gene>
    <name evidence="5" type="primary">recX</name>
    <name evidence="8" type="ORF">GQN54_01120</name>
</gene>
<keyword evidence="9" id="KW-1185">Reference proteome</keyword>
<feature type="domain" description="RecX second three-helical" evidence="6">
    <location>
        <begin position="80"/>
        <end position="118"/>
    </location>
</feature>
<keyword evidence="4 5" id="KW-0963">Cytoplasm</keyword>
<dbReference type="Pfam" id="PF02631">
    <property type="entry name" value="RecX_HTH2"/>
    <property type="match status" value="1"/>
</dbReference>
<feature type="domain" description="RecX first three-helical" evidence="7">
    <location>
        <begin position="34"/>
        <end position="71"/>
    </location>
</feature>
<dbReference type="AlphaFoldDB" id="A0A6N9NHM3"/>
<dbReference type="EMBL" id="WWNE01000003">
    <property type="protein sequence ID" value="NBG64697.1"/>
    <property type="molecule type" value="Genomic_DNA"/>
</dbReference>
<evidence type="ECO:0000256" key="2">
    <source>
        <dbReference type="ARBA" id="ARBA00009695"/>
    </source>
</evidence>
<dbReference type="GO" id="GO:0005737">
    <property type="term" value="C:cytoplasm"/>
    <property type="evidence" value="ECO:0007669"/>
    <property type="project" value="UniProtKB-SubCell"/>
</dbReference>
<dbReference type="InterPro" id="IPR036388">
    <property type="entry name" value="WH-like_DNA-bd_sf"/>
</dbReference>
<dbReference type="PANTHER" id="PTHR33602">
    <property type="entry name" value="REGULATORY PROTEIN RECX FAMILY PROTEIN"/>
    <property type="match status" value="1"/>
</dbReference>
<evidence type="ECO:0000313" key="8">
    <source>
        <dbReference type="EMBL" id="NBG64697.1"/>
    </source>
</evidence>
<protein>
    <recommendedName>
        <fullName evidence="3 5">Regulatory protein RecX</fullName>
    </recommendedName>
</protein>
<dbReference type="Gene3D" id="1.10.10.10">
    <property type="entry name" value="Winged helix-like DNA-binding domain superfamily/Winged helix DNA-binding domain"/>
    <property type="match status" value="2"/>
</dbReference>
<sequence>MPILISISVNLSKVTITHSMNHFQNPLTLEKVLDKAQKFCLYRERSEVEMERKMKEWGADQKIIDKVLDDLIDSKFVSNKRFSMAYARGKFNVKGWGRIKIRQGLKFHKISDSLILEAFEQIKLEDYKKTLEKVIVKKMPESLKELDKNEQFELKGKLYRTAAQKGYESALIIEILDELFKE</sequence>
<name>A0A6N9NHM3_9FLAO</name>
<evidence type="ECO:0000259" key="6">
    <source>
        <dbReference type="Pfam" id="PF02631"/>
    </source>
</evidence>
<reference evidence="8 9" key="1">
    <citation type="submission" date="2019-12" db="EMBL/GenBank/DDBJ databases">
        <authorList>
            <person name="Zhao J."/>
        </authorList>
    </citation>
    <scope>NUCLEOTIDE SEQUENCE [LARGE SCALE GENOMIC DNA]</scope>
    <source>
        <strain evidence="8 9">S-15</strain>
    </source>
</reference>
<dbReference type="HAMAP" id="MF_01114">
    <property type="entry name" value="RecX"/>
    <property type="match status" value="1"/>
</dbReference>
<evidence type="ECO:0000256" key="1">
    <source>
        <dbReference type="ARBA" id="ARBA00004496"/>
    </source>
</evidence>
<comment type="subcellular location">
    <subcellularLocation>
        <location evidence="1 5">Cytoplasm</location>
    </subcellularLocation>
</comment>
<organism evidence="8 9">
    <name type="scientific">Acidiluteibacter ferrifornacis</name>
    <dbReference type="NCBI Taxonomy" id="2692424"/>
    <lineage>
        <taxon>Bacteria</taxon>
        <taxon>Pseudomonadati</taxon>
        <taxon>Bacteroidota</taxon>
        <taxon>Flavobacteriia</taxon>
        <taxon>Flavobacteriales</taxon>
        <taxon>Cryomorphaceae</taxon>
        <taxon>Acidiluteibacter</taxon>
    </lineage>
</organism>
<proteinExistence type="inferred from homology"/>
<dbReference type="InterPro" id="IPR053924">
    <property type="entry name" value="RecX_HTH_2nd"/>
</dbReference>
<comment type="caution">
    <text evidence="8">The sequence shown here is derived from an EMBL/GenBank/DDBJ whole genome shotgun (WGS) entry which is preliminary data.</text>
</comment>
<dbReference type="Proteomes" id="UP000470771">
    <property type="component" value="Unassembled WGS sequence"/>
</dbReference>
<dbReference type="Pfam" id="PF21982">
    <property type="entry name" value="RecX_HTH1"/>
    <property type="match status" value="1"/>
</dbReference>
<dbReference type="InterPro" id="IPR053926">
    <property type="entry name" value="RecX_HTH_1st"/>
</dbReference>
<accession>A0A6N9NHM3</accession>
<evidence type="ECO:0000256" key="4">
    <source>
        <dbReference type="ARBA" id="ARBA00022490"/>
    </source>
</evidence>